<evidence type="ECO:0000313" key="2">
    <source>
        <dbReference type="Proteomes" id="UP000176998"/>
    </source>
</evidence>
<name>A0A1G4B4U8_9PEZI</name>
<reference evidence="1 2" key="1">
    <citation type="submission" date="2016-09" db="EMBL/GenBank/DDBJ databases">
        <authorList>
            <person name="Capua I."/>
            <person name="De Benedictis P."/>
            <person name="Joannis T."/>
            <person name="Lombin L.H."/>
            <person name="Cattoli G."/>
        </authorList>
    </citation>
    <scope>NUCLEOTIDE SEQUENCE [LARGE SCALE GENOMIC DNA]</scope>
    <source>
        <strain evidence="1 2">IMI 309357</strain>
    </source>
</reference>
<dbReference type="EMBL" id="MJBS01000069">
    <property type="protein sequence ID" value="OHE96441.1"/>
    <property type="molecule type" value="Genomic_DNA"/>
</dbReference>
<dbReference type="RefSeq" id="XP_022473599.1">
    <property type="nucleotide sequence ID" value="XM_022619838.1"/>
</dbReference>
<proteinExistence type="predicted"/>
<sequence>MFQPGFPDPPRWLIKSGVVGEVDVGGGDGGGGESLTSYCRRERCKSRFLQGNLFYVTMGTQDAVLSQVLLQQVDEGPSQR</sequence>
<dbReference type="AlphaFoldDB" id="A0A1G4B4U8"/>
<accession>A0A1G4B4U8</accession>
<dbReference type="GeneID" id="34561348"/>
<organism evidence="1 2">
    <name type="scientific">Colletotrichum orchidophilum</name>
    <dbReference type="NCBI Taxonomy" id="1209926"/>
    <lineage>
        <taxon>Eukaryota</taxon>
        <taxon>Fungi</taxon>
        <taxon>Dikarya</taxon>
        <taxon>Ascomycota</taxon>
        <taxon>Pezizomycotina</taxon>
        <taxon>Sordariomycetes</taxon>
        <taxon>Hypocreomycetidae</taxon>
        <taxon>Glomerellales</taxon>
        <taxon>Glomerellaceae</taxon>
        <taxon>Colletotrichum</taxon>
    </lineage>
</organism>
<dbReference type="Proteomes" id="UP000176998">
    <property type="component" value="Unassembled WGS sequence"/>
</dbReference>
<evidence type="ECO:0000313" key="1">
    <source>
        <dbReference type="EMBL" id="OHE96441.1"/>
    </source>
</evidence>
<gene>
    <name evidence="1" type="ORF">CORC01_08204</name>
</gene>
<keyword evidence="2" id="KW-1185">Reference proteome</keyword>
<protein>
    <submittedName>
        <fullName evidence="1">Uncharacterized protein</fullName>
    </submittedName>
</protein>
<comment type="caution">
    <text evidence="1">The sequence shown here is derived from an EMBL/GenBank/DDBJ whole genome shotgun (WGS) entry which is preliminary data.</text>
</comment>